<dbReference type="Proteomes" id="UP000000346">
    <property type="component" value="Chromosome"/>
</dbReference>
<dbReference type="eggNOG" id="arCOG04104">
    <property type="taxonomic scope" value="Archaea"/>
</dbReference>
<reference evidence="2 3" key="1">
    <citation type="journal article" date="2010" name="Appl. Environ. Microbiol.">
        <title>The genome sequence of the crenarchaeon Acidilobus saccharovorans supports a new order, Acidilobales, and suggests an important ecological role in terrestrial acidic hot springs.</title>
        <authorList>
            <person name="Mardanov A.V."/>
            <person name="Svetlitchnyi V.A."/>
            <person name="Beletsky A.V."/>
            <person name="Prokofeva M.I."/>
            <person name="Bonch-Osmolovskaya E.A."/>
            <person name="Ravin N.V."/>
            <person name="Skryabin K.G."/>
        </authorList>
    </citation>
    <scope>NUCLEOTIDE SEQUENCE [LARGE SCALE GENOMIC DNA]</scope>
    <source>
        <strain evidence="3">DSM 16705 / JCM 18335 / VKM B-2471 / 345-15</strain>
    </source>
</reference>
<dbReference type="STRING" id="666510.ASAC_1219"/>
<dbReference type="Gene3D" id="3.30.160.830">
    <property type="match status" value="1"/>
</dbReference>
<keyword evidence="3" id="KW-1185">Reference proteome</keyword>
<dbReference type="InParanoid" id="D9Q2T6"/>
<dbReference type="InterPro" id="IPR041043">
    <property type="entry name" value="DUF5622"/>
</dbReference>
<dbReference type="HOGENOM" id="CLU_188105_0_0_2"/>
<proteinExistence type="predicted"/>
<dbReference type="EMBL" id="CP001742">
    <property type="protein sequence ID" value="ADL19624.1"/>
    <property type="molecule type" value="Genomic_DNA"/>
</dbReference>
<gene>
    <name evidence="2" type="ordered locus">ASAC_1219</name>
</gene>
<evidence type="ECO:0000313" key="3">
    <source>
        <dbReference type="Proteomes" id="UP000000346"/>
    </source>
</evidence>
<evidence type="ECO:0000259" key="1">
    <source>
        <dbReference type="Pfam" id="PF18533"/>
    </source>
</evidence>
<name>D9Q2T6_ACIS3</name>
<dbReference type="OrthoDB" id="374638at2157"/>
<dbReference type="AlphaFoldDB" id="D9Q2T6"/>
<sequence>MGDRRNKVVFIFMGKGKGYLKVRLFRKRKEEDPDRVVVLGKVEKPLPGYQVIRLEELEAAVREKLEKA</sequence>
<evidence type="ECO:0000313" key="2">
    <source>
        <dbReference type="EMBL" id="ADL19624.1"/>
    </source>
</evidence>
<dbReference type="Pfam" id="PF18533">
    <property type="entry name" value="DUF5622"/>
    <property type="match status" value="1"/>
</dbReference>
<dbReference type="RefSeq" id="WP_013267136.1">
    <property type="nucleotide sequence ID" value="NC_014374.1"/>
</dbReference>
<organism evidence="2 3">
    <name type="scientific">Acidilobus saccharovorans (strain DSM 16705 / JCM 18335 / VKM B-2471 / 345-15)</name>
    <dbReference type="NCBI Taxonomy" id="666510"/>
    <lineage>
        <taxon>Archaea</taxon>
        <taxon>Thermoproteota</taxon>
        <taxon>Thermoprotei</taxon>
        <taxon>Acidilobales</taxon>
        <taxon>Acidilobaceae</taxon>
        <taxon>Acidilobus</taxon>
    </lineage>
</organism>
<feature type="domain" description="DUF5622" evidence="1">
    <location>
        <begin position="6"/>
        <end position="67"/>
    </location>
</feature>
<dbReference type="GeneID" id="9499474"/>
<protein>
    <recommendedName>
        <fullName evidence="1">DUF5622 domain-containing protein</fullName>
    </recommendedName>
</protein>
<accession>D9Q2T6</accession>
<dbReference type="KEGG" id="asc:ASAC_1219"/>